<sequence length="185" mass="21549">MSYFKEFDAIKRAKEKYDKDIKQLEDKIQEKKNVKFQVEHMEQRRKEQLSKLQQQVEDRKAKYQKDLKKGYKREFEKIASSTGYGESNAVETETEIKHLEGKSQAEIQMKANQFNKNGNHEGLRLLENKISKGEIPNVNLGDYESFDDQVEQLDNYFKGKYGQTTSRIGETGEAVGELKDELGLI</sequence>
<gene>
    <name evidence="2" type="ORF">C8C76_16310</name>
</gene>
<dbReference type="AlphaFoldDB" id="A0A2T5RFA2"/>
<dbReference type="RefSeq" id="WP_108142941.1">
    <property type="nucleotide sequence ID" value="NZ_QAXS01000063.1"/>
</dbReference>
<feature type="coiled-coil region" evidence="1">
    <location>
        <begin position="7"/>
        <end position="66"/>
    </location>
</feature>
<evidence type="ECO:0000313" key="3">
    <source>
        <dbReference type="Proteomes" id="UP000244089"/>
    </source>
</evidence>
<proteinExistence type="predicted"/>
<protein>
    <submittedName>
        <fullName evidence="2">Uncharacterized protein</fullName>
    </submittedName>
</protein>
<organism evidence="2 3">
    <name type="scientific">Halanaerobium saccharolyticum</name>
    <dbReference type="NCBI Taxonomy" id="43595"/>
    <lineage>
        <taxon>Bacteria</taxon>
        <taxon>Bacillati</taxon>
        <taxon>Bacillota</taxon>
        <taxon>Clostridia</taxon>
        <taxon>Halanaerobiales</taxon>
        <taxon>Halanaerobiaceae</taxon>
        <taxon>Halanaerobium</taxon>
    </lineage>
</organism>
<keyword evidence="1" id="KW-0175">Coiled coil</keyword>
<evidence type="ECO:0000313" key="2">
    <source>
        <dbReference type="EMBL" id="PTV92903.1"/>
    </source>
</evidence>
<evidence type="ECO:0000256" key="1">
    <source>
        <dbReference type="SAM" id="Coils"/>
    </source>
</evidence>
<comment type="caution">
    <text evidence="2">The sequence shown here is derived from an EMBL/GenBank/DDBJ whole genome shotgun (WGS) entry which is preliminary data.</text>
</comment>
<dbReference type="EMBL" id="QAXS01000063">
    <property type="protein sequence ID" value="PTV92903.1"/>
    <property type="molecule type" value="Genomic_DNA"/>
</dbReference>
<dbReference type="Proteomes" id="UP000244089">
    <property type="component" value="Unassembled WGS sequence"/>
</dbReference>
<accession>A0A2T5RFA2</accession>
<reference evidence="2 3" key="1">
    <citation type="submission" date="2018-04" db="EMBL/GenBank/DDBJ databases">
        <title>Subsurface microbial communities from deep shales in Ohio and West Virginia, USA.</title>
        <authorList>
            <person name="Wrighton K."/>
        </authorList>
    </citation>
    <scope>NUCLEOTIDE SEQUENCE [LARGE SCALE GENOMIC DNA]</scope>
    <source>
        <strain evidence="2 3">WC1</strain>
    </source>
</reference>
<name>A0A2T5RFA2_9FIRM</name>